<name>A0ABY0SZ49_9RHOB</name>
<dbReference type="EMBL" id="FNJD01000039">
    <property type="protein sequence ID" value="SDP76639.1"/>
    <property type="molecule type" value="Genomic_DNA"/>
</dbReference>
<proteinExistence type="predicted"/>
<evidence type="ECO:0000313" key="1">
    <source>
        <dbReference type="EMBL" id="SDP76639.1"/>
    </source>
</evidence>
<dbReference type="Proteomes" id="UP000198646">
    <property type="component" value="Unassembled WGS sequence"/>
</dbReference>
<evidence type="ECO:0000313" key="2">
    <source>
        <dbReference type="Proteomes" id="UP000198646"/>
    </source>
</evidence>
<organism evidence="1 2">
    <name type="scientific">Sulfitobacter litoralis</name>
    <dbReference type="NCBI Taxonomy" id="335975"/>
    <lineage>
        <taxon>Bacteria</taxon>
        <taxon>Pseudomonadati</taxon>
        <taxon>Pseudomonadota</taxon>
        <taxon>Alphaproteobacteria</taxon>
        <taxon>Rhodobacterales</taxon>
        <taxon>Roseobacteraceae</taxon>
        <taxon>Sulfitobacter</taxon>
    </lineage>
</organism>
<keyword evidence="2" id="KW-1185">Reference proteome</keyword>
<protein>
    <submittedName>
        <fullName evidence="1">Uncharacterized protein</fullName>
    </submittedName>
</protein>
<accession>A0ABY0SZ49</accession>
<dbReference type="RefSeq" id="WP_141135381.1">
    <property type="nucleotide sequence ID" value="NZ_FNJD01000039.1"/>
</dbReference>
<comment type="caution">
    <text evidence="1">The sequence shown here is derived from an EMBL/GenBank/DDBJ whole genome shotgun (WGS) entry which is preliminary data.</text>
</comment>
<gene>
    <name evidence="1" type="ORF">SAMN04488512_1397</name>
</gene>
<reference evidence="1 2" key="1">
    <citation type="submission" date="2016-10" db="EMBL/GenBank/DDBJ databases">
        <authorList>
            <person name="Varghese N."/>
            <person name="Submissions S."/>
        </authorList>
    </citation>
    <scope>NUCLEOTIDE SEQUENCE [LARGE SCALE GENOMIC DNA]</scope>
    <source>
        <strain evidence="1 2">DSM 17584</strain>
    </source>
</reference>
<sequence length="104" mass="10715">MTQQKNPGALAGATGGEKLSHANAASYSKLEKVALKSNPSLSVSNTFFVSVLQVAMAIATSNSGSECSRFQSWGNISAQWGWDAKCCSKHAKKLPIIAGGAGNG</sequence>